<organism evidence="3 4">
    <name type="scientific">Leptotrombidium deliense</name>
    <dbReference type="NCBI Taxonomy" id="299467"/>
    <lineage>
        <taxon>Eukaryota</taxon>
        <taxon>Metazoa</taxon>
        <taxon>Ecdysozoa</taxon>
        <taxon>Arthropoda</taxon>
        <taxon>Chelicerata</taxon>
        <taxon>Arachnida</taxon>
        <taxon>Acari</taxon>
        <taxon>Acariformes</taxon>
        <taxon>Trombidiformes</taxon>
        <taxon>Prostigmata</taxon>
        <taxon>Anystina</taxon>
        <taxon>Parasitengona</taxon>
        <taxon>Trombiculoidea</taxon>
        <taxon>Trombiculidae</taxon>
        <taxon>Leptotrombidium</taxon>
    </lineage>
</organism>
<dbReference type="GO" id="GO:0030992">
    <property type="term" value="C:intraciliary transport particle B"/>
    <property type="evidence" value="ECO:0007669"/>
    <property type="project" value="InterPro"/>
</dbReference>
<evidence type="ECO:0000313" key="3">
    <source>
        <dbReference type="EMBL" id="RWS31072.1"/>
    </source>
</evidence>
<keyword evidence="1" id="KW-0175">Coiled coil</keyword>
<feature type="region of interest" description="Disordered" evidence="2">
    <location>
        <begin position="1"/>
        <end position="37"/>
    </location>
</feature>
<dbReference type="EMBL" id="NCKV01000279">
    <property type="protein sequence ID" value="RWS31072.1"/>
    <property type="molecule type" value="Genomic_DNA"/>
</dbReference>
<evidence type="ECO:0000256" key="2">
    <source>
        <dbReference type="SAM" id="MobiDB-lite"/>
    </source>
</evidence>
<accession>A0A443SU91</accession>
<feature type="coiled-coil region" evidence="1">
    <location>
        <begin position="417"/>
        <end position="492"/>
    </location>
</feature>
<dbReference type="GO" id="GO:0048487">
    <property type="term" value="F:beta-tubulin binding"/>
    <property type="evidence" value="ECO:0007669"/>
    <property type="project" value="InterPro"/>
</dbReference>
<dbReference type="GO" id="GO:0005929">
    <property type="term" value="C:cilium"/>
    <property type="evidence" value="ECO:0007669"/>
    <property type="project" value="TreeGrafter"/>
</dbReference>
<dbReference type="GO" id="GO:0035735">
    <property type="term" value="P:intraciliary transport involved in cilium assembly"/>
    <property type="evidence" value="ECO:0007669"/>
    <property type="project" value="TreeGrafter"/>
</dbReference>
<sequence length="519" mass="60754">MESRMMSARPMSSALNLSSRPITSSGLVAPKTSRGRSALRRQVQDKSYWMGVLRSKMNDLRNEINRLGKECEAMRREESQISAWQRKAESLAKELNNLTQELSVYNEYTDRIRSGESIDEIKEDIAYLIEENDELHSRLEIAFEEKKRKEVLVANYEGEIKRIENNWNSLRRLMSAAERERFEEMERENKEMSFECERLERQIVEWKDKKSKLEMINESSVDFFLRKETLQALMKLRALEKQKNDLMSESNAEDERGRLLAQVKRDNQEIASMESRMESLRNDVASLKADIEACDDVDAVEKYRELKKKEQSFDDFLKDFEQNKINETRKLQSYGESINSLVSRTSKFLSFIDTLKSAGEKSGSDKDAKSSLLDEKRKLELELSKLQQLETKVVVELESLKKKVKTFDADIETYSDIPKLKAEMEAKVKDLEQKKQDYAEEISDAEERNKELSEKVKSTRKMLEEDDLYKKIRDLELKLSKILTSKVQLKEEIDANDNTFIKSQVMDNIKKYNEKLLGF</sequence>
<feature type="coiled-coil region" evidence="1">
    <location>
        <begin position="50"/>
        <end position="297"/>
    </location>
</feature>
<dbReference type="Proteomes" id="UP000288716">
    <property type="component" value="Unassembled WGS sequence"/>
</dbReference>
<dbReference type="InterPro" id="IPR029602">
    <property type="entry name" value="IFT74"/>
</dbReference>
<feature type="compositionally biased region" description="Polar residues" evidence="2">
    <location>
        <begin position="15"/>
        <end position="26"/>
    </location>
</feature>
<protein>
    <submittedName>
        <fullName evidence="3">Spc7-like protein</fullName>
    </submittedName>
</protein>
<dbReference type="PANTHER" id="PTHR31432">
    <property type="entry name" value="INTRAFLAGELLAR TRANSPORT PROTEIN 74 HOMOLOG"/>
    <property type="match status" value="1"/>
</dbReference>
<reference evidence="3 4" key="1">
    <citation type="journal article" date="2018" name="Gigascience">
        <title>Genomes of trombidid mites reveal novel predicted allergens and laterally-transferred genes associated with secondary metabolism.</title>
        <authorList>
            <person name="Dong X."/>
            <person name="Chaisiri K."/>
            <person name="Xia D."/>
            <person name="Armstrong S.D."/>
            <person name="Fang Y."/>
            <person name="Donnelly M.J."/>
            <person name="Kadowaki T."/>
            <person name="McGarry J.W."/>
            <person name="Darby A.C."/>
            <person name="Makepeace B.L."/>
        </authorList>
    </citation>
    <scope>NUCLEOTIDE SEQUENCE [LARGE SCALE GENOMIC DNA]</scope>
    <source>
        <strain evidence="3">UoL-UT</strain>
    </source>
</reference>
<comment type="caution">
    <text evidence="3">The sequence shown here is derived from an EMBL/GenBank/DDBJ whole genome shotgun (WGS) entry which is preliminary data.</text>
</comment>
<keyword evidence="4" id="KW-1185">Reference proteome</keyword>
<dbReference type="OrthoDB" id="444379at2759"/>
<dbReference type="PANTHER" id="PTHR31432:SF0">
    <property type="entry name" value="INTRAFLAGELLAR TRANSPORT PROTEIN 74 HOMOLOG"/>
    <property type="match status" value="1"/>
</dbReference>
<dbReference type="Gene3D" id="1.10.287.1490">
    <property type="match status" value="1"/>
</dbReference>
<evidence type="ECO:0000256" key="1">
    <source>
        <dbReference type="SAM" id="Coils"/>
    </source>
</evidence>
<name>A0A443SU91_9ACAR</name>
<evidence type="ECO:0000313" key="4">
    <source>
        <dbReference type="Proteomes" id="UP000288716"/>
    </source>
</evidence>
<dbReference type="STRING" id="299467.A0A443SU91"/>
<feature type="compositionally biased region" description="Low complexity" evidence="2">
    <location>
        <begin position="1"/>
        <end position="14"/>
    </location>
</feature>
<gene>
    <name evidence="3" type="ORF">B4U80_00775</name>
</gene>
<proteinExistence type="predicted"/>
<dbReference type="AlphaFoldDB" id="A0A443SU91"/>
<dbReference type="VEuPathDB" id="VectorBase:LDEU000968"/>